<proteinExistence type="predicted"/>
<dbReference type="AlphaFoldDB" id="A0A848HST1"/>
<dbReference type="Proteomes" id="UP000583752">
    <property type="component" value="Unassembled WGS sequence"/>
</dbReference>
<sequence>MPDVDTDFAVWAGHQIGLLRARSFQELDVEHLIEELESLVANDRRELRNRLVVLLIHLLKCQFQATRKSRSWLGTIAEQRDQLDGLFEKSPSLRHLVPEVLAGCYAPAVKRAVSETGLPAAAFPVSNPYSPAEVLDDDFVP</sequence>
<name>A0A848HST1_9BURK</name>
<comment type="caution">
    <text evidence="1">The sequence shown here is derived from an EMBL/GenBank/DDBJ whole genome shotgun (WGS) entry which is preliminary data.</text>
</comment>
<dbReference type="EMBL" id="JABBGG010000008">
    <property type="protein sequence ID" value="NML62343.1"/>
    <property type="molecule type" value="Genomic_DNA"/>
</dbReference>
<dbReference type="PANTHER" id="PTHR34235">
    <property type="entry name" value="SLR1203 PROTEIN-RELATED"/>
    <property type="match status" value="1"/>
</dbReference>
<reference evidence="1 2" key="1">
    <citation type="submission" date="2020-04" db="EMBL/GenBank/DDBJ databases">
        <title>Massilia sp. RP-1-19 isolated from soil.</title>
        <authorList>
            <person name="Dahal R.H."/>
        </authorList>
    </citation>
    <scope>NUCLEOTIDE SEQUENCE [LARGE SCALE GENOMIC DNA]</scope>
    <source>
        <strain evidence="1 2">RP-1-19</strain>
    </source>
</reference>
<organism evidence="1 2">
    <name type="scientific">Massilia polaris</name>
    <dbReference type="NCBI Taxonomy" id="2728846"/>
    <lineage>
        <taxon>Bacteria</taxon>
        <taxon>Pseudomonadati</taxon>
        <taxon>Pseudomonadota</taxon>
        <taxon>Betaproteobacteria</taxon>
        <taxon>Burkholderiales</taxon>
        <taxon>Oxalobacteraceae</taxon>
        <taxon>Telluria group</taxon>
        <taxon>Massilia</taxon>
    </lineage>
</organism>
<dbReference type="Pfam" id="PF01724">
    <property type="entry name" value="DUF29"/>
    <property type="match status" value="1"/>
</dbReference>
<evidence type="ECO:0000313" key="2">
    <source>
        <dbReference type="Proteomes" id="UP000583752"/>
    </source>
</evidence>
<protein>
    <submittedName>
        <fullName evidence="1">DUF29 domain-containing protein</fullName>
    </submittedName>
</protein>
<gene>
    <name evidence="1" type="ORF">HHL21_14920</name>
</gene>
<dbReference type="Gene3D" id="1.20.1220.20">
    <property type="entry name" value="Uncharcterised protein PF01724"/>
    <property type="match status" value="1"/>
</dbReference>
<accession>A0A848HST1</accession>
<evidence type="ECO:0000313" key="1">
    <source>
        <dbReference type="EMBL" id="NML62343.1"/>
    </source>
</evidence>
<keyword evidence="2" id="KW-1185">Reference proteome</keyword>
<dbReference type="InterPro" id="IPR002636">
    <property type="entry name" value="DUF29"/>
</dbReference>